<protein>
    <submittedName>
        <fullName evidence="3">Pyruvate, phosphate dikinase</fullName>
    </submittedName>
</protein>
<dbReference type="Gene3D" id="3.50.30.10">
    <property type="entry name" value="Phosphohistidine domain"/>
    <property type="match status" value="1"/>
</dbReference>
<dbReference type="SUPFAM" id="SSF56059">
    <property type="entry name" value="Glutathione synthetase ATP-binding domain-like"/>
    <property type="match status" value="1"/>
</dbReference>
<dbReference type="InterPro" id="IPR036637">
    <property type="entry name" value="Phosphohistidine_dom_sf"/>
</dbReference>
<name>A0A6G9YKX8_9NOCA</name>
<dbReference type="InterPro" id="IPR008279">
    <property type="entry name" value="PEP-util_enz_mobile_dom"/>
</dbReference>
<dbReference type="Pfam" id="PF00391">
    <property type="entry name" value="PEP-utilizers"/>
    <property type="match status" value="1"/>
</dbReference>
<dbReference type="EMBL" id="CP046172">
    <property type="protein sequence ID" value="QIS13862.1"/>
    <property type="molecule type" value="Genomic_DNA"/>
</dbReference>
<dbReference type="Proteomes" id="UP000503540">
    <property type="component" value="Chromosome"/>
</dbReference>
<keyword evidence="3" id="KW-0670">Pyruvate</keyword>
<dbReference type="Gene3D" id="3.30.470.20">
    <property type="entry name" value="ATP-grasp fold, B domain"/>
    <property type="match status" value="1"/>
</dbReference>
<dbReference type="InterPro" id="IPR013815">
    <property type="entry name" value="ATP_grasp_subdomain_1"/>
</dbReference>
<dbReference type="KEGG" id="nah:F5544_30085"/>
<dbReference type="GO" id="GO:0016301">
    <property type="term" value="F:kinase activity"/>
    <property type="evidence" value="ECO:0007669"/>
    <property type="project" value="UniProtKB-KW"/>
</dbReference>
<organism evidence="3 4">
    <name type="scientific">Nocardia arthritidis</name>
    <dbReference type="NCBI Taxonomy" id="228602"/>
    <lineage>
        <taxon>Bacteria</taxon>
        <taxon>Bacillati</taxon>
        <taxon>Actinomycetota</taxon>
        <taxon>Actinomycetes</taxon>
        <taxon>Mycobacteriales</taxon>
        <taxon>Nocardiaceae</taxon>
        <taxon>Nocardia</taxon>
    </lineage>
</organism>
<dbReference type="GO" id="GO:0005524">
    <property type="term" value="F:ATP binding"/>
    <property type="evidence" value="ECO:0007669"/>
    <property type="project" value="InterPro"/>
</dbReference>
<accession>A0A6G9YKX8</accession>
<dbReference type="PANTHER" id="PTHR43615">
    <property type="entry name" value="PHOSPHOENOLPYRUVATE SYNTHASE-RELATED"/>
    <property type="match status" value="1"/>
</dbReference>
<feature type="domain" description="Pyruvate phosphate dikinase AMP/ATP-binding" evidence="2">
    <location>
        <begin position="56"/>
        <end position="320"/>
    </location>
</feature>
<sequence length="438" mass="46477">MRWCASWDRQFRRIPLASTRFRAQRREGRMLVGMVVSNDAATLIDLADAADAAVSGGKAAPLARLLRSGWPVPPGFVVPVRAYADAVARLDPHRDPDAARALIERAELPSTLVAEISRELVRIGGPSGYVAVRSSATSEDGADAAAGQHDTFLGVRGADAVADAVRRCWASLWSERAVEYRRARATDIEPPATAVLVQRLIDAEVAGVMFTGTDIRIEASPGLGTNVVGGEVTPDSWLVSGGAIVDRRLGAKDRRTDRLHGQVVTRAIPDSGRFCLTDEMVSRLARLGREIEELFGGTRDIEWAIADDRIWLLQARPVTAALPPARSVGAGSLTGTPGSVGQAAGPVRVVRGPSDFVEVRPGDVLVCRTTEPAWTPLFGIVAAVVTEIGGLLSHAAIVAREQGIPAVLAVPDATTVLPEGAMVHVDGDTGRVTLTDER</sequence>
<dbReference type="InterPro" id="IPR002192">
    <property type="entry name" value="PPDK_AMP/ATP-bd"/>
</dbReference>
<evidence type="ECO:0000313" key="4">
    <source>
        <dbReference type="Proteomes" id="UP000503540"/>
    </source>
</evidence>
<evidence type="ECO:0000259" key="2">
    <source>
        <dbReference type="Pfam" id="PF01326"/>
    </source>
</evidence>
<gene>
    <name evidence="3" type="ORF">F5544_30085</name>
</gene>
<dbReference type="Pfam" id="PF01326">
    <property type="entry name" value="PPDK_N"/>
    <property type="match status" value="1"/>
</dbReference>
<keyword evidence="3" id="KW-0808">Transferase</keyword>
<dbReference type="PANTHER" id="PTHR43615:SF1">
    <property type="entry name" value="PPDK_N DOMAIN-CONTAINING PROTEIN"/>
    <property type="match status" value="1"/>
</dbReference>
<evidence type="ECO:0000259" key="1">
    <source>
        <dbReference type="Pfam" id="PF00391"/>
    </source>
</evidence>
<feature type="domain" description="PEP-utilising enzyme mobile" evidence="1">
    <location>
        <begin position="360"/>
        <end position="430"/>
    </location>
</feature>
<dbReference type="InterPro" id="IPR051549">
    <property type="entry name" value="PEP_Utilizing_Enz"/>
</dbReference>
<dbReference type="AlphaFoldDB" id="A0A6G9YKX8"/>
<dbReference type="SUPFAM" id="SSF52009">
    <property type="entry name" value="Phosphohistidine domain"/>
    <property type="match status" value="1"/>
</dbReference>
<dbReference type="Gene3D" id="3.30.1490.20">
    <property type="entry name" value="ATP-grasp fold, A domain"/>
    <property type="match status" value="1"/>
</dbReference>
<proteinExistence type="predicted"/>
<keyword evidence="4" id="KW-1185">Reference proteome</keyword>
<evidence type="ECO:0000313" key="3">
    <source>
        <dbReference type="EMBL" id="QIS13862.1"/>
    </source>
</evidence>
<reference evidence="3 4" key="1">
    <citation type="journal article" date="2019" name="ACS Chem. Biol.">
        <title>Identification and Mobilization of a Cryptic Antibiotic Biosynthesis Gene Locus from a Human-Pathogenic Nocardia Isolate.</title>
        <authorList>
            <person name="Herisse M."/>
            <person name="Ishida K."/>
            <person name="Porter J.L."/>
            <person name="Howden B."/>
            <person name="Hertweck C."/>
            <person name="Stinear T.P."/>
            <person name="Pidot S.J."/>
        </authorList>
    </citation>
    <scope>NUCLEOTIDE SEQUENCE [LARGE SCALE GENOMIC DNA]</scope>
    <source>
        <strain evidence="3 4">AUSMDU00012717</strain>
    </source>
</reference>
<keyword evidence="3" id="KW-0418">Kinase</keyword>